<comment type="caution">
    <text evidence="2">The sequence shown here is derived from an EMBL/GenBank/DDBJ whole genome shotgun (WGS) entry which is preliminary data.</text>
</comment>
<dbReference type="RefSeq" id="WP_147904462.1">
    <property type="nucleotide sequence ID" value="NZ_BAAAGC010000010.1"/>
</dbReference>
<reference evidence="2 3" key="1">
    <citation type="submission" date="2019-08" db="EMBL/GenBank/DDBJ databases">
        <title>Draft genome analysis of Rheinheimera tangshanensis isolated from the roots of fresh rice plants (Oryza sativa).</title>
        <authorList>
            <person name="Yu Q."/>
            <person name="Qi Y."/>
            <person name="Zhang H."/>
            <person name="Pu J."/>
        </authorList>
    </citation>
    <scope>NUCLEOTIDE SEQUENCE [LARGE SCALE GENOMIC DNA]</scope>
    <source>
        <strain evidence="2 3">JA3-B52</strain>
    </source>
</reference>
<dbReference type="Proteomes" id="UP000321814">
    <property type="component" value="Unassembled WGS sequence"/>
</dbReference>
<evidence type="ECO:0000313" key="3">
    <source>
        <dbReference type="Proteomes" id="UP000321814"/>
    </source>
</evidence>
<name>A0A5C8LYL4_9GAMM</name>
<dbReference type="EMBL" id="VRLR01000006">
    <property type="protein sequence ID" value="TXK80562.1"/>
    <property type="molecule type" value="Genomic_DNA"/>
</dbReference>
<dbReference type="Gene3D" id="1.25.40.10">
    <property type="entry name" value="Tetratricopeptide repeat domain"/>
    <property type="match status" value="1"/>
</dbReference>
<keyword evidence="3" id="KW-1185">Reference proteome</keyword>
<keyword evidence="1" id="KW-1133">Transmembrane helix</keyword>
<feature type="transmembrane region" description="Helical" evidence="1">
    <location>
        <begin position="30"/>
        <end position="47"/>
    </location>
</feature>
<dbReference type="AlphaFoldDB" id="A0A5C8LYL4"/>
<organism evidence="2 3">
    <name type="scientific">Rheinheimera tangshanensis</name>
    <dbReference type="NCBI Taxonomy" id="400153"/>
    <lineage>
        <taxon>Bacteria</taxon>
        <taxon>Pseudomonadati</taxon>
        <taxon>Pseudomonadota</taxon>
        <taxon>Gammaproteobacteria</taxon>
        <taxon>Chromatiales</taxon>
        <taxon>Chromatiaceae</taxon>
        <taxon>Rheinheimera</taxon>
    </lineage>
</organism>
<evidence type="ECO:0000256" key="1">
    <source>
        <dbReference type="SAM" id="Phobius"/>
    </source>
</evidence>
<evidence type="ECO:0008006" key="4">
    <source>
        <dbReference type="Google" id="ProtNLM"/>
    </source>
</evidence>
<dbReference type="InterPro" id="IPR011990">
    <property type="entry name" value="TPR-like_helical_dom_sf"/>
</dbReference>
<evidence type="ECO:0000313" key="2">
    <source>
        <dbReference type="EMBL" id="TXK80562.1"/>
    </source>
</evidence>
<proteinExistence type="predicted"/>
<dbReference type="OrthoDB" id="5736952at2"/>
<protein>
    <recommendedName>
        <fullName evidence="4">Tetratricopeptide repeat protein</fullName>
    </recommendedName>
</protein>
<sequence length="257" mass="29871">MPAKAISTSAQLQQPSTNKQTKYLLWTHKILPALILVACCLLALSIADKGLASAYYFKANHYLELWQRKPQTLDINSWHQAEDAIKTAVKYHPDHPHYLLTQAKINEWAWYNGFKTADQIAINDQLYQQAISLRPNWPNTYADYAYYLGIVNFRVSEAFDALKTANKYGPFIPETFQRTFSIATYHWPHLNGDQRAKGLYALEKMVKHSNTTYRQAVGDTKQYNLQRIFCLYLRLKKQEFPDSTQKRIEKDFCGGRH</sequence>
<accession>A0A5C8LYL4</accession>
<keyword evidence="1" id="KW-0812">Transmembrane</keyword>
<gene>
    <name evidence="2" type="ORF">FU839_11465</name>
</gene>
<keyword evidence="1" id="KW-0472">Membrane</keyword>